<evidence type="ECO:0000256" key="2">
    <source>
        <dbReference type="SAM" id="Phobius"/>
    </source>
</evidence>
<keyword evidence="1" id="KW-0175">Coiled coil</keyword>
<sequence>MHLTQQPATVVVEAAVAEAVEEAVERTLSSPEFAAEVTADIRNLGQTVKDIRKGFRAVADDLVAFDNDEYKDKNGEVLQLRPQWLGYQATFDDILEKSHRNALAAASMIRQYTEAILTDVDPSEFEDVQEELRGFLKKLDEKAPTAQETQGDLEKLVDDVRSFKTTIDETLWKAGNKCVSDVDEAKTHLQDVEKKLESINDDKKQLGILAVGGLLLGGACAIVAIFVLAPAAGKVVLDAVKKIGPVGAVYCGIQGWLLHRQGAECEIEMEECKVDIVNKKDRYRELRGHKAALTQTKEQITALAKKVDTISEIWRVCDMQQLQEQLALVVGPDMQVTRRFLKKLRRPREVYNRLADLLELYAKGNFERS</sequence>
<proteinExistence type="predicted"/>
<protein>
    <submittedName>
        <fullName evidence="3">C3H1-type domain-containing protein</fullName>
    </submittedName>
</protein>
<dbReference type="Gene3D" id="1.20.1170.10">
    <property type="match status" value="1"/>
</dbReference>
<gene>
    <name evidence="3" type="primary">I1RF25</name>
</gene>
<keyword evidence="2" id="KW-0812">Transmembrane</keyword>
<keyword evidence="2" id="KW-1133">Transmembrane helix</keyword>
<reference evidence="3" key="1">
    <citation type="submission" date="2019-10" db="EMBL/GenBank/DDBJ databases">
        <authorList>
            <person name="Nor Muhammad N."/>
        </authorList>
    </citation>
    <scope>NUCLEOTIDE SEQUENCE</scope>
</reference>
<dbReference type="EMBL" id="LR726478">
    <property type="protein sequence ID" value="VWO97724.1"/>
    <property type="molecule type" value="Genomic_DNA"/>
</dbReference>
<name>A0A5K1JZA3_9APHY</name>
<keyword evidence="2" id="KW-0472">Membrane</keyword>
<accession>A0A5K1JZA3</accession>
<feature type="transmembrane region" description="Helical" evidence="2">
    <location>
        <begin position="206"/>
        <end position="232"/>
    </location>
</feature>
<evidence type="ECO:0000313" key="3">
    <source>
        <dbReference type="EMBL" id="VWO97724.1"/>
    </source>
</evidence>
<organism evidence="3">
    <name type="scientific">Ganoderma boninense</name>
    <dbReference type="NCBI Taxonomy" id="34458"/>
    <lineage>
        <taxon>Eukaryota</taxon>
        <taxon>Fungi</taxon>
        <taxon>Dikarya</taxon>
        <taxon>Basidiomycota</taxon>
        <taxon>Agaricomycotina</taxon>
        <taxon>Agaricomycetes</taxon>
        <taxon>Polyporales</taxon>
        <taxon>Polyporaceae</taxon>
        <taxon>Ganoderma</taxon>
    </lineage>
</organism>
<evidence type="ECO:0000256" key="1">
    <source>
        <dbReference type="SAM" id="Coils"/>
    </source>
</evidence>
<feature type="coiled-coil region" evidence="1">
    <location>
        <begin position="182"/>
        <end position="209"/>
    </location>
</feature>
<dbReference type="SUPFAM" id="SSF58100">
    <property type="entry name" value="Bacterial hemolysins"/>
    <property type="match status" value="1"/>
</dbReference>
<dbReference type="AlphaFoldDB" id="A0A5K1JZA3"/>